<keyword evidence="7 11" id="KW-0808">Transferase</keyword>
<evidence type="ECO:0000256" key="4">
    <source>
        <dbReference type="ARBA" id="ARBA00015486"/>
    </source>
</evidence>
<feature type="region of interest" description="Disordered" evidence="10">
    <location>
        <begin position="346"/>
        <end position="372"/>
    </location>
</feature>
<keyword evidence="6 11" id="KW-0328">Glycosyltransferase</keyword>
<dbReference type="GO" id="GO:0009236">
    <property type="term" value="P:cobalamin biosynthetic process"/>
    <property type="evidence" value="ECO:0007669"/>
    <property type="project" value="UniProtKB-KW"/>
</dbReference>
<gene>
    <name evidence="11" type="ORF">ABWK59_10240</name>
</gene>
<reference evidence="11" key="1">
    <citation type="submission" date="2024-06" db="EMBL/GenBank/DDBJ databases">
        <title>The genome sequences of Kitasatospora sp. strain HUAS MG31.</title>
        <authorList>
            <person name="Mo P."/>
        </authorList>
    </citation>
    <scope>NUCLEOTIDE SEQUENCE</scope>
    <source>
        <strain evidence="11">HUAS MG31</strain>
    </source>
</reference>
<dbReference type="AlphaFoldDB" id="A0AAU8JW53"/>
<proteinExistence type="inferred from homology"/>
<dbReference type="CDD" id="cd02439">
    <property type="entry name" value="DMB-PRT_CobT"/>
    <property type="match status" value="1"/>
</dbReference>
<organism evidence="11">
    <name type="scientific">Kitasatospora camelliae</name>
    <dbReference type="NCBI Taxonomy" id="3156397"/>
    <lineage>
        <taxon>Bacteria</taxon>
        <taxon>Bacillati</taxon>
        <taxon>Actinomycetota</taxon>
        <taxon>Actinomycetes</taxon>
        <taxon>Kitasatosporales</taxon>
        <taxon>Streptomycetaceae</taxon>
        <taxon>Kitasatospora</taxon>
    </lineage>
</organism>
<dbReference type="InterPro" id="IPR036087">
    <property type="entry name" value="Nict_dMeBzImd_PRibTrfase_sf"/>
</dbReference>
<keyword evidence="5" id="KW-0169">Cobalamin biosynthesis</keyword>
<evidence type="ECO:0000256" key="2">
    <source>
        <dbReference type="ARBA" id="ARBA00007110"/>
    </source>
</evidence>
<evidence type="ECO:0000256" key="8">
    <source>
        <dbReference type="ARBA" id="ARBA00030686"/>
    </source>
</evidence>
<evidence type="ECO:0000256" key="10">
    <source>
        <dbReference type="SAM" id="MobiDB-lite"/>
    </source>
</evidence>
<dbReference type="InterPro" id="IPR023195">
    <property type="entry name" value="Nict_dMeBzImd_PRibTrfase_N"/>
</dbReference>
<dbReference type="PANTHER" id="PTHR43463:SF1">
    <property type="entry name" value="NICOTINATE-NUCLEOTIDE--DIMETHYLBENZIMIDAZOLE PHOSPHORIBOSYLTRANSFERASE"/>
    <property type="match status" value="1"/>
</dbReference>
<dbReference type="RefSeq" id="WP_354639800.1">
    <property type="nucleotide sequence ID" value="NZ_CP159872.1"/>
</dbReference>
<evidence type="ECO:0000313" key="11">
    <source>
        <dbReference type="EMBL" id="XCM79278.1"/>
    </source>
</evidence>
<dbReference type="PANTHER" id="PTHR43463">
    <property type="entry name" value="NICOTINATE-NUCLEOTIDE--DIMETHYLBENZIMIDAZOLE PHOSPHORIBOSYLTRANSFERASE"/>
    <property type="match status" value="1"/>
</dbReference>
<dbReference type="KEGG" id="kcm:ABWK59_10240"/>
<evidence type="ECO:0000256" key="9">
    <source>
        <dbReference type="ARBA" id="ARBA00047340"/>
    </source>
</evidence>
<dbReference type="InterPro" id="IPR003200">
    <property type="entry name" value="Nict_dMeBzImd_PRibTrfase"/>
</dbReference>
<evidence type="ECO:0000256" key="7">
    <source>
        <dbReference type="ARBA" id="ARBA00022679"/>
    </source>
</evidence>
<evidence type="ECO:0000256" key="1">
    <source>
        <dbReference type="ARBA" id="ARBA00005049"/>
    </source>
</evidence>
<comment type="catalytic activity">
    <reaction evidence="9">
        <text>5,6-dimethylbenzimidazole + nicotinate beta-D-ribonucleotide = alpha-ribazole 5'-phosphate + nicotinate + H(+)</text>
        <dbReference type="Rhea" id="RHEA:11196"/>
        <dbReference type="ChEBI" id="CHEBI:15378"/>
        <dbReference type="ChEBI" id="CHEBI:15890"/>
        <dbReference type="ChEBI" id="CHEBI:32544"/>
        <dbReference type="ChEBI" id="CHEBI:57502"/>
        <dbReference type="ChEBI" id="CHEBI:57918"/>
        <dbReference type="EC" id="2.4.2.21"/>
    </reaction>
</comment>
<name>A0AAU8JW53_9ACTN</name>
<dbReference type="NCBIfam" id="NF000996">
    <property type="entry name" value="PRK00105.1"/>
    <property type="match status" value="1"/>
</dbReference>
<dbReference type="EMBL" id="CP159872">
    <property type="protein sequence ID" value="XCM79278.1"/>
    <property type="molecule type" value="Genomic_DNA"/>
</dbReference>
<dbReference type="GO" id="GO:0008939">
    <property type="term" value="F:nicotinate-nucleotide-dimethylbenzimidazole phosphoribosyltransferase activity"/>
    <property type="evidence" value="ECO:0007669"/>
    <property type="project" value="UniProtKB-EC"/>
</dbReference>
<protein>
    <recommendedName>
        <fullName evidence="4">Nicotinate-nucleotide--dimethylbenzimidazole phosphoribosyltransferase</fullName>
        <ecNumber evidence="3">2.4.2.21</ecNumber>
    </recommendedName>
    <alternativeName>
        <fullName evidence="8">N(1)-alpha-phosphoribosyltransferase</fullName>
    </alternativeName>
</protein>
<dbReference type="Gene3D" id="1.10.1610.10">
    <property type="match status" value="1"/>
</dbReference>
<evidence type="ECO:0000256" key="5">
    <source>
        <dbReference type="ARBA" id="ARBA00022573"/>
    </source>
</evidence>
<evidence type="ECO:0000256" key="3">
    <source>
        <dbReference type="ARBA" id="ARBA00011991"/>
    </source>
</evidence>
<comment type="pathway">
    <text evidence="1">Nucleoside biosynthesis; alpha-ribazole biosynthesis; alpha-ribazole from 5,6-dimethylbenzimidazole: step 1/2.</text>
</comment>
<dbReference type="SUPFAM" id="SSF52733">
    <property type="entry name" value="Nicotinate mononucleotide:5,6-dimethylbenzimidazole phosphoribosyltransferase (CobT)"/>
    <property type="match status" value="1"/>
</dbReference>
<evidence type="ECO:0000256" key="6">
    <source>
        <dbReference type="ARBA" id="ARBA00022676"/>
    </source>
</evidence>
<sequence>MDTTVDLDMYSSLVERPDEAARRSAEERWQGLAKPRGGLGQLEELGAWLASVQGTSPTRPVSAAKVLLFAGDHGVASLGVSRLEAKGGTAERVRAVLDGTAPVAVLAHRFGADVRVVDVAVDCDGTEFPEEVVRHRVRRGSGRIDVEDAVTLAEAERAFRAGAAIADEEADAGTDLVVLGDLGVGSTTVASVLVGALCGTDAAAVTGRGSGIDDRTWMVKCATVRDALRRARPVLGDQLALLATVGGADFAAITGFLLQSAARRLPVVLDGVVAAACALVAQRVAFRAPEWWRAGSATGEPAQVKAYDRLTLTPLQDLGVSMGEGVGAVLALPLLQAASDTLAEPSAVPTAAKREPRPPAKLPSAAELLDRY</sequence>
<dbReference type="EC" id="2.4.2.21" evidence="3"/>
<comment type="similarity">
    <text evidence="2">Belongs to the CobT family.</text>
</comment>
<dbReference type="Gene3D" id="3.40.50.10210">
    <property type="match status" value="1"/>
</dbReference>
<accession>A0AAU8JW53</accession>
<dbReference type="Pfam" id="PF02277">
    <property type="entry name" value="DBI_PRT"/>
    <property type="match status" value="1"/>
</dbReference>